<sequence length="956" mass="106794">MPQVPLFNFFAPYKRNQDQDTTMNQDLPVAQDPPVDSRSVEREENTAFAAAAGHYVPRPIRHEPERATVFMHPLAMERPISHLKPMEVDVHSVIPPVPSVPKPIDIGSLQAAIEKATPERSQAPNSLSTSIEGTSASHHVTPSAPKPMDPQPQFTFPVIAQAIHSAPESMDSQNPLPSPPFIFEGTATSHAASMGQDQNTPYKRGRTAEPRKRRIPEATEKTRLVEQPDLTTRDIIEKKEQIIAELRAQVKDYERKMDAFANRMEELERRSCNNNQVVSTPSSITNSTQIQGQDVHMVNGDEKRLGQEEGSSNTSCHPNVEPPPSINPAVSLVNDTTNQPPLDNTTNQLYVAPEGIEHLPGHFQDEQDVHMANGGEERVGQEEGTSSTSYRPNVESQPSINPAVGLVNNTTNQPPLNNTTNQLYVAPMFGIDRLPGHFQNEQDVHMANGGEDRPGQEEGTSSTSYHPNVELPPSINPTVSPANNTTNQLQLDSAPLQFDGDDINMGEGRRRHGKQRATSKELSEDEEDFGPDLYANGTNDSSEDDDIGDQRDQWRGEPSDSQPSVPKPIFHFQRPRGGGGPRLRVDPQTPSSPSPIPIPNITNMPLPPSLLPFSLTAEHVAAIAQVVIGMQATPKATPRVRKKNVTGTIKAQTDRTTDPRRSVLVAAVRKHMNALLRINKDKDIQWHAQPPKAIADVFAAEQGPGPNLIPMQLYFDGKAKHHWNRTLATSFVEDFTEHVGPQLNLKEAEEIIVYDLFWQRFQNLRQLHKSWLPKEGEDDRAVSHRKYQQDLKQLKTTRRDSRRKCMNQLRISITEGNAVKPDGTRDDVWHFLWQVATQLGLGGTSSDESGEEGVNTSRKAFVIRSVGWRSDELVPYLQMIDRDFNRFNRYGNKRPGNPLRDRVRLPTAKASVRPAIRGLPKNFYDKTWYANLTNEEVLFLQAKPDLAFPVIVQYNN</sequence>
<dbReference type="OrthoDB" id="3224221at2759"/>
<evidence type="ECO:0000313" key="4">
    <source>
        <dbReference type="Proteomes" id="UP000027222"/>
    </source>
</evidence>
<keyword evidence="4" id="KW-1185">Reference proteome</keyword>
<evidence type="ECO:0000313" key="3">
    <source>
        <dbReference type="EMBL" id="KDR79748.1"/>
    </source>
</evidence>
<name>A0A067TL93_GALM3</name>
<feature type="compositionally biased region" description="Polar residues" evidence="2">
    <location>
        <begin position="119"/>
        <end position="140"/>
    </location>
</feature>
<feature type="compositionally biased region" description="Polar residues" evidence="2">
    <location>
        <begin position="383"/>
        <end position="400"/>
    </location>
</feature>
<accession>A0A067TL93</accession>
<feature type="coiled-coil region" evidence="1">
    <location>
        <begin position="236"/>
        <end position="270"/>
    </location>
</feature>
<gene>
    <name evidence="3" type="ORF">GALMADRAFT_136359</name>
</gene>
<feature type="compositionally biased region" description="Polar residues" evidence="2">
    <location>
        <begin position="191"/>
        <end position="201"/>
    </location>
</feature>
<feature type="region of interest" description="Disordered" evidence="2">
    <location>
        <begin position="444"/>
        <end position="601"/>
    </location>
</feature>
<dbReference type="EMBL" id="KL142372">
    <property type="protein sequence ID" value="KDR79748.1"/>
    <property type="molecule type" value="Genomic_DNA"/>
</dbReference>
<feature type="region of interest" description="Disordered" evidence="2">
    <location>
        <begin position="376"/>
        <end position="400"/>
    </location>
</feature>
<feature type="region of interest" description="Disordered" evidence="2">
    <location>
        <begin position="15"/>
        <end position="39"/>
    </location>
</feature>
<feature type="compositionally biased region" description="Basic and acidic residues" evidence="2">
    <location>
        <begin position="548"/>
        <end position="558"/>
    </location>
</feature>
<feature type="region of interest" description="Disordered" evidence="2">
    <location>
        <begin position="191"/>
        <end position="212"/>
    </location>
</feature>
<feature type="region of interest" description="Disordered" evidence="2">
    <location>
        <begin position="115"/>
        <end position="150"/>
    </location>
</feature>
<feature type="compositionally biased region" description="Basic and acidic residues" evidence="2">
    <location>
        <begin position="444"/>
        <end position="456"/>
    </location>
</feature>
<dbReference type="AlphaFoldDB" id="A0A067TL93"/>
<reference evidence="4" key="1">
    <citation type="journal article" date="2014" name="Proc. Natl. Acad. Sci. U.S.A.">
        <title>Extensive sampling of basidiomycete genomes demonstrates inadequacy of the white-rot/brown-rot paradigm for wood decay fungi.</title>
        <authorList>
            <person name="Riley R."/>
            <person name="Salamov A.A."/>
            <person name="Brown D.W."/>
            <person name="Nagy L.G."/>
            <person name="Floudas D."/>
            <person name="Held B.W."/>
            <person name="Levasseur A."/>
            <person name="Lombard V."/>
            <person name="Morin E."/>
            <person name="Otillar R."/>
            <person name="Lindquist E.A."/>
            <person name="Sun H."/>
            <person name="LaButti K.M."/>
            <person name="Schmutz J."/>
            <person name="Jabbour D."/>
            <person name="Luo H."/>
            <person name="Baker S.E."/>
            <person name="Pisabarro A.G."/>
            <person name="Walton J.D."/>
            <person name="Blanchette R.A."/>
            <person name="Henrissat B."/>
            <person name="Martin F."/>
            <person name="Cullen D."/>
            <person name="Hibbett D.S."/>
            <person name="Grigoriev I.V."/>
        </authorList>
    </citation>
    <scope>NUCLEOTIDE SEQUENCE [LARGE SCALE GENOMIC DNA]</scope>
    <source>
        <strain evidence="4">CBS 339.88</strain>
    </source>
</reference>
<feature type="region of interest" description="Disordered" evidence="2">
    <location>
        <begin position="304"/>
        <end position="323"/>
    </location>
</feature>
<organism evidence="3 4">
    <name type="scientific">Galerina marginata (strain CBS 339.88)</name>
    <dbReference type="NCBI Taxonomy" id="685588"/>
    <lineage>
        <taxon>Eukaryota</taxon>
        <taxon>Fungi</taxon>
        <taxon>Dikarya</taxon>
        <taxon>Basidiomycota</taxon>
        <taxon>Agaricomycotina</taxon>
        <taxon>Agaricomycetes</taxon>
        <taxon>Agaricomycetidae</taxon>
        <taxon>Agaricales</taxon>
        <taxon>Agaricineae</taxon>
        <taxon>Strophariaceae</taxon>
        <taxon>Galerina</taxon>
    </lineage>
</organism>
<keyword evidence="1" id="KW-0175">Coiled coil</keyword>
<proteinExistence type="predicted"/>
<dbReference type="HOGENOM" id="CLU_308597_0_0_1"/>
<dbReference type="STRING" id="685588.A0A067TL93"/>
<evidence type="ECO:0000256" key="2">
    <source>
        <dbReference type="SAM" id="MobiDB-lite"/>
    </source>
</evidence>
<protein>
    <submittedName>
        <fullName evidence="3">Uncharacterized protein</fullName>
    </submittedName>
</protein>
<evidence type="ECO:0000256" key="1">
    <source>
        <dbReference type="SAM" id="Coils"/>
    </source>
</evidence>
<feature type="compositionally biased region" description="Polar residues" evidence="2">
    <location>
        <begin position="476"/>
        <end position="491"/>
    </location>
</feature>
<dbReference type="Proteomes" id="UP000027222">
    <property type="component" value="Unassembled WGS sequence"/>
</dbReference>
<feature type="region of interest" description="Disordered" evidence="2">
    <location>
        <begin position="638"/>
        <end position="657"/>
    </location>
</feature>